<evidence type="ECO:0000313" key="1">
    <source>
        <dbReference type="EMBL" id="OLP72506.1"/>
    </source>
</evidence>
<keyword evidence="2" id="KW-1185">Reference proteome</keyword>
<organism evidence="1 2">
    <name type="scientific">Symbiodinium microadriaticum</name>
    <name type="common">Dinoflagellate</name>
    <name type="synonym">Zooxanthella microadriatica</name>
    <dbReference type="NCBI Taxonomy" id="2951"/>
    <lineage>
        <taxon>Eukaryota</taxon>
        <taxon>Sar</taxon>
        <taxon>Alveolata</taxon>
        <taxon>Dinophyceae</taxon>
        <taxon>Suessiales</taxon>
        <taxon>Symbiodiniaceae</taxon>
        <taxon>Symbiodinium</taxon>
    </lineage>
</organism>
<sequence length="76" mass="8502">MEAPEYYGNAVACTDRDVVANAIENGYEDFELEFLPAELNDSAVLQKPEVTRNFRTRTPELATRVCVYATFARAPA</sequence>
<protein>
    <submittedName>
        <fullName evidence="1">Uncharacterized protein</fullName>
    </submittedName>
</protein>
<accession>A0A1Q9BQ88</accession>
<evidence type="ECO:0000313" key="2">
    <source>
        <dbReference type="Proteomes" id="UP000186817"/>
    </source>
</evidence>
<dbReference type="OrthoDB" id="10320786at2759"/>
<dbReference type="EMBL" id="LSRX01007223">
    <property type="protein sequence ID" value="OLP72506.1"/>
    <property type="molecule type" value="Genomic_DNA"/>
</dbReference>
<comment type="caution">
    <text evidence="1">The sequence shown here is derived from an EMBL/GenBank/DDBJ whole genome shotgun (WGS) entry which is preliminary data.</text>
</comment>
<gene>
    <name evidence="1" type="ORF">AK812_SmicGene48167</name>
</gene>
<proteinExistence type="predicted"/>
<dbReference type="AlphaFoldDB" id="A0A1Q9BQ88"/>
<name>A0A1Q9BQ88_SYMMI</name>
<dbReference type="Proteomes" id="UP000186817">
    <property type="component" value="Unassembled WGS sequence"/>
</dbReference>
<reference evidence="1 2" key="1">
    <citation type="submission" date="2016-02" db="EMBL/GenBank/DDBJ databases">
        <title>Genome analysis of coral dinoflagellate symbionts highlights evolutionary adaptations to a symbiotic lifestyle.</title>
        <authorList>
            <person name="Aranda M."/>
            <person name="Li Y."/>
            <person name="Liew Y.J."/>
            <person name="Baumgarten S."/>
            <person name="Simakov O."/>
            <person name="Wilson M."/>
            <person name="Piel J."/>
            <person name="Ashoor H."/>
            <person name="Bougouffa S."/>
            <person name="Bajic V.B."/>
            <person name="Ryu T."/>
            <person name="Ravasi T."/>
            <person name="Bayer T."/>
            <person name="Micklem G."/>
            <person name="Kim H."/>
            <person name="Bhak J."/>
            <person name="Lajeunesse T.C."/>
            <person name="Voolstra C.R."/>
        </authorList>
    </citation>
    <scope>NUCLEOTIDE SEQUENCE [LARGE SCALE GENOMIC DNA]</scope>
    <source>
        <strain evidence="1 2">CCMP2467</strain>
    </source>
</reference>